<dbReference type="OrthoDB" id="20615at2759"/>
<evidence type="ECO:0000313" key="1">
    <source>
        <dbReference type="EMBL" id="EAR82731.2"/>
    </source>
</evidence>
<dbReference type="SUPFAM" id="SSF51126">
    <property type="entry name" value="Pectin lyase-like"/>
    <property type="match status" value="2"/>
</dbReference>
<dbReference type="PANTHER" id="PTHR11319">
    <property type="entry name" value="G PROTEIN-COUPLED RECEPTOR-RELATED"/>
    <property type="match status" value="1"/>
</dbReference>
<evidence type="ECO:0008006" key="3">
    <source>
        <dbReference type="Google" id="ProtNLM"/>
    </source>
</evidence>
<dbReference type="InParanoid" id="Q22BQ8"/>
<name>Q22BQ8_TETTS</name>
<reference evidence="2" key="1">
    <citation type="journal article" date="2006" name="PLoS Biol.">
        <title>Macronuclear genome sequence of the ciliate Tetrahymena thermophila, a model eukaryote.</title>
        <authorList>
            <person name="Eisen J.A."/>
            <person name="Coyne R.S."/>
            <person name="Wu M."/>
            <person name="Wu D."/>
            <person name="Thiagarajan M."/>
            <person name="Wortman J.R."/>
            <person name="Badger J.H."/>
            <person name="Ren Q."/>
            <person name="Amedeo P."/>
            <person name="Jones K.M."/>
            <person name="Tallon L.J."/>
            <person name="Delcher A.L."/>
            <person name="Salzberg S.L."/>
            <person name="Silva J.C."/>
            <person name="Haas B.J."/>
            <person name="Majoros W.H."/>
            <person name="Farzad M."/>
            <person name="Carlton J.M."/>
            <person name="Smith R.K. Jr."/>
            <person name="Garg J."/>
            <person name="Pearlman R.E."/>
            <person name="Karrer K.M."/>
            <person name="Sun L."/>
            <person name="Manning G."/>
            <person name="Elde N.C."/>
            <person name="Turkewitz A.P."/>
            <person name="Asai D.J."/>
            <person name="Wilkes D.E."/>
            <person name="Wang Y."/>
            <person name="Cai H."/>
            <person name="Collins K."/>
            <person name="Stewart B.A."/>
            <person name="Lee S.R."/>
            <person name="Wilamowska K."/>
            <person name="Weinberg Z."/>
            <person name="Ruzzo W.L."/>
            <person name="Wloga D."/>
            <person name="Gaertig J."/>
            <person name="Frankel J."/>
            <person name="Tsao C.-C."/>
            <person name="Gorovsky M.A."/>
            <person name="Keeling P.J."/>
            <person name="Waller R.F."/>
            <person name="Patron N.J."/>
            <person name="Cherry J.M."/>
            <person name="Stover N.A."/>
            <person name="Krieger C.J."/>
            <person name="del Toro C."/>
            <person name="Ryder H.F."/>
            <person name="Williamson S.C."/>
            <person name="Barbeau R.A."/>
            <person name="Hamilton E.P."/>
            <person name="Orias E."/>
        </authorList>
    </citation>
    <scope>NUCLEOTIDE SEQUENCE [LARGE SCALE GENOMIC DNA]</scope>
    <source>
        <strain evidence="2">SB210</strain>
    </source>
</reference>
<dbReference type="GeneID" id="7823073"/>
<dbReference type="EMBL" id="GG662500">
    <property type="protein sequence ID" value="EAR82731.2"/>
    <property type="molecule type" value="Genomic_DNA"/>
</dbReference>
<proteinExistence type="predicted"/>
<accession>Q22BQ8</accession>
<dbReference type="Proteomes" id="UP000009168">
    <property type="component" value="Unassembled WGS sequence"/>
</dbReference>
<dbReference type="PANTHER" id="PTHR11319:SF35">
    <property type="entry name" value="OUTER MEMBRANE PROTEIN PMPC-RELATED"/>
    <property type="match status" value="1"/>
</dbReference>
<dbReference type="KEGG" id="tet:TTHERM_01085620"/>
<evidence type="ECO:0000313" key="2">
    <source>
        <dbReference type="Proteomes" id="UP000009168"/>
    </source>
</evidence>
<dbReference type="HOGENOM" id="CLU_000956_0_0_1"/>
<dbReference type="InterPro" id="IPR011050">
    <property type="entry name" value="Pectin_lyase_fold/virulence"/>
</dbReference>
<protein>
    <recommendedName>
        <fullName evidence="3">Transmembrane protein</fullName>
    </recommendedName>
</protein>
<dbReference type="RefSeq" id="XP_001030394.2">
    <property type="nucleotide sequence ID" value="XM_001030394.2"/>
</dbReference>
<sequence>MNFMNDNSSLNSLRQSQIYLLSDMFDLLKCQKMMSFTTINIQINLFPGSFLDFNYFNPYFQNTFDTFNFIGVFLSTLSSNTFQRAIIYSDFQLYFTNICTIYISQISFIVNFGNYTDKTLPFIKSNSIFQYYFFVDFYSQKQQIIQFNYLQFNLIPFFLQFSYQQYVDTNGNIDEGFFRFEIENGQLVQIVGLNYTNKYLNQGSYLIKLNTPNISLSIDDIFIQNCLMNNFTLNLIQKSNVVQINQLNLVNNTIINQNLQSQGSAFISCAACIISNSIIISNNFQDTSIIQKQNDYSAVPLIQIKNITITKNQINFNNSQLGFFIDLNLPLKLDTQNLTVQIDDLTIKKNYLIQKNFQKSSDNIVSRKKIDLHGQDLEDLIIDLDQDFQQFNWIKVTNVNNFFLTQLSFIDNDDQSLLTLSKVSNLLLQDIEFSNTFLKQDAQSGYCFAINCNQLFKIQIKNVTIKNKLFYNSYAFLIDQPQEKIDINNNYSLIQISNFNVSNTFINLQKDSKYPFVKIASTQKTKAILQNINFENSLIHSEDNLFYSEYSPFLLIDMPQSVFYFNNMNVRSIYNKSPYSIVYLNVDNILLDSSKFDRNTYEYNPAISQQNKGYLTLRCNLCNITNNTFQNSISKDGSSINIYQNEDGSQLFINNSTFKNLISLSGGGGAILVLQSTLNSFMIIKGCILQNILLKSGGAIQQLNFKVQQPSIINLQECQIINVISQNEGSFITSSNVFISIQDSNLTAKFPLNNIDFDKQQQDFLLTFQTIGSVFYITQSNLQLNNFNLFDYNISYFNITQISVPAFLYSFGSSINVNNSNFTNSTFNQAGFFEIYSSFVNITNSLFDNLIYYDDNQQNYNKDDILQKFVNSQPYFLTNERETGFVKSSMILIKQNSQFIIQNNNFIEIFCLSQSNCFGSALGIIQSEGNIYKSIFSGCVSFNNGGALSIQNAFSQISINSCQFEDNISLQKGGAIYLSQLTSKLFISHTSIVSNIASYGGALFQFQDSQSNFTKENKTINVIFNNSIVQKNYASQFGSGLYLNSFITRIQGNSQISNILPGQKFGINFFYQPAKLSLNLEKTKLFNQNQTIDIQYFSQNFTFKVKNQVSGYQIPTLVFELHDQEGRQITDEYTKAQQAYMHLNLQKQQDRIDQQLFFLILPNENILFSDNQFILREITIEGIPESTIQLLVTLQLYRAAKINDLQLIGFPQYYLQIELRRCIEGEIYIPKRLLVQNLIFKVYECSKCKEGSYSLVVPKLNDEPLAWCKKCLEMMTCLGGNQIQLNQGYWRQNKSTDSVYLCFNNPRSCLGGMNENLCDVGYLGPLCEECDLKQGYYKSGKYQCKKLATFPKLSQIALFRQNWCSGIQIKIEKYRS</sequence>
<organism evidence="1 2">
    <name type="scientific">Tetrahymena thermophila (strain SB210)</name>
    <dbReference type="NCBI Taxonomy" id="312017"/>
    <lineage>
        <taxon>Eukaryota</taxon>
        <taxon>Sar</taxon>
        <taxon>Alveolata</taxon>
        <taxon>Ciliophora</taxon>
        <taxon>Intramacronucleata</taxon>
        <taxon>Oligohymenophorea</taxon>
        <taxon>Hymenostomatida</taxon>
        <taxon>Tetrahymenina</taxon>
        <taxon>Tetrahymenidae</taxon>
        <taxon>Tetrahymena</taxon>
    </lineage>
</organism>
<keyword evidence="2" id="KW-1185">Reference proteome</keyword>
<gene>
    <name evidence="1" type="ORF">TTHERM_01085620</name>
</gene>